<dbReference type="Gene3D" id="2.40.70.10">
    <property type="entry name" value="Acid Proteases"/>
    <property type="match status" value="1"/>
</dbReference>
<gene>
    <name evidence="1" type="ORF">LS48_03395</name>
</gene>
<dbReference type="EMBL" id="JRWG01000002">
    <property type="protein sequence ID" value="KXO00796.1"/>
    <property type="molecule type" value="Genomic_DNA"/>
</dbReference>
<keyword evidence="1" id="KW-0645">Protease</keyword>
<protein>
    <submittedName>
        <fullName evidence="1">Acid protease</fullName>
    </submittedName>
</protein>
<name>A0A137RKS9_9FLAO</name>
<dbReference type="Proteomes" id="UP000070138">
    <property type="component" value="Unassembled WGS sequence"/>
</dbReference>
<dbReference type="AlphaFoldDB" id="A0A137RKS9"/>
<dbReference type="OrthoDB" id="5975497at2"/>
<comment type="caution">
    <text evidence="1">The sequence shown here is derived from an EMBL/GenBank/DDBJ whole genome shotgun (WGS) entry which is preliminary data.</text>
</comment>
<keyword evidence="2" id="KW-1185">Reference proteome</keyword>
<dbReference type="InterPro" id="IPR021109">
    <property type="entry name" value="Peptidase_aspartic_dom_sf"/>
</dbReference>
<evidence type="ECO:0000313" key="2">
    <source>
        <dbReference type="Proteomes" id="UP000070138"/>
    </source>
</evidence>
<dbReference type="GO" id="GO:0008233">
    <property type="term" value="F:peptidase activity"/>
    <property type="evidence" value="ECO:0007669"/>
    <property type="project" value="UniProtKB-KW"/>
</dbReference>
<dbReference type="SUPFAM" id="SSF50630">
    <property type="entry name" value="Acid proteases"/>
    <property type="match status" value="1"/>
</dbReference>
<accession>A0A137RKS9</accession>
<reference evidence="2" key="1">
    <citation type="submission" date="2014-10" db="EMBL/GenBank/DDBJ databases">
        <title>Genome sequencing of Vitellibacter sp. D-24.</title>
        <authorList>
            <person name="Thevarajoo S."/>
            <person name="Selvaratnam C."/>
            <person name="Goh K.M."/>
            <person name="Chong C.S."/>
        </authorList>
    </citation>
    <scope>NUCLEOTIDE SEQUENCE [LARGE SCALE GENOMIC DNA]</scope>
    <source>
        <strain evidence="2">D-24</strain>
    </source>
</reference>
<keyword evidence="1" id="KW-0378">Hydrolase</keyword>
<sequence length="145" mass="16095">MMQLRKFIEAEGFYRIPLKRLATGHYLFSAKINGVSGKFILDTGASTSCVGFTDSAHFLLISEESIIKAAGAGAINMKTMLSRGNKFNIKSWSVNNMDFVLFDLSHVNAALQQVNENAIHGIIGADFLKQHRAVIDYGRNCFYVK</sequence>
<dbReference type="PATRIC" id="fig|1548749.3.peg.723"/>
<evidence type="ECO:0000313" key="1">
    <source>
        <dbReference type="EMBL" id="KXO00796.1"/>
    </source>
</evidence>
<proteinExistence type="predicted"/>
<dbReference type="CDD" id="cd05483">
    <property type="entry name" value="retropepsin_like_bacteria"/>
    <property type="match status" value="1"/>
</dbReference>
<organism evidence="1 2">
    <name type="scientific">Aequorivita aquimaris</name>
    <dbReference type="NCBI Taxonomy" id="1548749"/>
    <lineage>
        <taxon>Bacteria</taxon>
        <taxon>Pseudomonadati</taxon>
        <taxon>Bacteroidota</taxon>
        <taxon>Flavobacteriia</taxon>
        <taxon>Flavobacteriales</taxon>
        <taxon>Flavobacteriaceae</taxon>
        <taxon>Aequorivita</taxon>
    </lineage>
</organism>
<reference evidence="1 2" key="2">
    <citation type="journal article" date="2016" name="Int. J. Syst. Evol. Microbiol.">
        <title>Vitellibacter aquimaris sp. nov., a marine bacterium isolated from seawater.</title>
        <authorList>
            <person name="Thevarajoo S."/>
            <person name="Selvaratnam C."/>
            <person name="Goh K.M."/>
            <person name="Hong K.W."/>
            <person name="Chan X.Y."/>
            <person name="Chan K.G."/>
            <person name="Chong C.S."/>
        </authorList>
    </citation>
    <scope>NUCLEOTIDE SEQUENCE [LARGE SCALE GENOMIC DNA]</scope>
    <source>
        <strain evidence="1 2">D-24</strain>
    </source>
</reference>
<dbReference type="GO" id="GO:0006508">
    <property type="term" value="P:proteolysis"/>
    <property type="evidence" value="ECO:0007669"/>
    <property type="project" value="UniProtKB-KW"/>
</dbReference>
<dbReference type="Pfam" id="PF13650">
    <property type="entry name" value="Asp_protease_2"/>
    <property type="match status" value="1"/>
</dbReference>
<dbReference type="STRING" id="1548749.LS48_03395"/>
<dbReference type="InterPro" id="IPR034122">
    <property type="entry name" value="Retropepsin-like_bacterial"/>
</dbReference>